<sequence>MAAARLATVRALLLCLLLFSVLHVRKSECVTYSRWELLSLRNNLHAAAEIPISSFPAEILTSKPANDSCGHKTSRKHHRAGVLCRQRENPYRPTLPALLLTNVRSIKNKIDEFFLFLQSHKDYRDCSAICLTETWLDNTVPDLAVTPPGFSLHRVDRSVKLSNKTKGGGICLMINQRWCNNVKELSRFCSPYLEYMCAKCRPYYLPREFSSVILIGVYIPPSANANVATSELATYISSVENSHPDAVVIALGDFNHANLSIDLPNYTQQVTCPSRGSNILDHCYVPINDAYRSFPRAPLGKSDHAVLLLVPKYRQKLKSNGVKSKVVQCWSSAFIDTLRGCFECTNWDVFSAAAATLDELTDTVTSYVKFCVETCIPTKTVKTYSNNKPWFTKDIRTLHKKKNQAYTDGNESLYRAAKYELRAAIRKAKSKYANTLEKQIASNDTKSVWKKLKIMTDYKKSTAPPAVTDQDLPDKLNNFYGRFEQSSTPYAPPSPLPAPPFHIHEEEVRASFPRTKRGKQLDLMG</sequence>
<evidence type="ECO:0000313" key="2">
    <source>
        <dbReference type="EMBL" id="KAK7925826.1"/>
    </source>
</evidence>
<reference evidence="3" key="1">
    <citation type="submission" date="2024-04" db="EMBL/GenBank/DDBJ databases">
        <title>Salinicola lusitanus LLJ914,a marine bacterium isolated from the Okinawa Trough.</title>
        <authorList>
            <person name="Li J."/>
        </authorList>
    </citation>
    <scope>NUCLEOTIDE SEQUENCE [LARGE SCALE GENOMIC DNA]</scope>
</reference>
<evidence type="ECO:0000313" key="3">
    <source>
        <dbReference type="Proteomes" id="UP001460270"/>
    </source>
</evidence>
<dbReference type="Gene3D" id="3.60.10.10">
    <property type="entry name" value="Endonuclease/exonuclease/phosphatase"/>
    <property type="match status" value="1"/>
</dbReference>
<dbReference type="PANTHER" id="PTHR47510:SF3">
    <property type="entry name" value="ENDO_EXONUCLEASE_PHOSPHATASE DOMAIN-CONTAINING PROTEIN"/>
    <property type="match status" value="1"/>
</dbReference>
<evidence type="ECO:0008006" key="4">
    <source>
        <dbReference type="Google" id="ProtNLM"/>
    </source>
</evidence>
<dbReference type="InterPro" id="IPR036691">
    <property type="entry name" value="Endo/exonu/phosph_ase_sf"/>
</dbReference>
<dbReference type="AlphaFoldDB" id="A0AAW0PF42"/>
<feature type="chain" id="PRO_5043609319" description="Endonuclease/exonuclease/phosphatase domain-containing protein" evidence="1">
    <location>
        <begin position="28"/>
        <end position="525"/>
    </location>
</feature>
<gene>
    <name evidence="2" type="ORF">WMY93_008136</name>
</gene>
<evidence type="ECO:0000256" key="1">
    <source>
        <dbReference type="SAM" id="SignalP"/>
    </source>
</evidence>
<dbReference type="EMBL" id="JBBPFD010000005">
    <property type="protein sequence ID" value="KAK7925826.1"/>
    <property type="molecule type" value="Genomic_DNA"/>
</dbReference>
<comment type="caution">
    <text evidence="2">The sequence shown here is derived from an EMBL/GenBank/DDBJ whole genome shotgun (WGS) entry which is preliminary data.</text>
</comment>
<keyword evidence="1" id="KW-0732">Signal</keyword>
<proteinExistence type="predicted"/>
<feature type="signal peptide" evidence="1">
    <location>
        <begin position="1"/>
        <end position="27"/>
    </location>
</feature>
<name>A0AAW0PF42_9GOBI</name>
<organism evidence="2 3">
    <name type="scientific">Mugilogobius chulae</name>
    <name type="common">yellowstripe goby</name>
    <dbReference type="NCBI Taxonomy" id="88201"/>
    <lineage>
        <taxon>Eukaryota</taxon>
        <taxon>Metazoa</taxon>
        <taxon>Chordata</taxon>
        <taxon>Craniata</taxon>
        <taxon>Vertebrata</taxon>
        <taxon>Euteleostomi</taxon>
        <taxon>Actinopterygii</taxon>
        <taxon>Neopterygii</taxon>
        <taxon>Teleostei</taxon>
        <taxon>Neoteleostei</taxon>
        <taxon>Acanthomorphata</taxon>
        <taxon>Gobiaria</taxon>
        <taxon>Gobiiformes</taxon>
        <taxon>Gobioidei</taxon>
        <taxon>Gobiidae</taxon>
        <taxon>Gobionellinae</taxon>
        <taxon>Mugilogobius</taxon>
    </lineage>
</organism>
<accession>A0AAW0PF42</accession>
<dbReference type="SUPFAM" id="SSF56219">
    <property type="entry name" value="DNase I-like"/>
    <property type="match status" value="1"/>
</dbReference>
<dbReference type="Proteomes" id="UP001460270">
    <property type="component" value="Unassembled WGS sequence"/>
</dbReference>
<dbReference type="PANTHER" id="PTHR47510">
    <property type="entry name" value="REVERSE TRANSCRIPTASE DOMAIN-CONTAINING PROTEIN"/>
    <property type="match status" value="1"/>
</dbReference>
<keyword evidence="3" id="KW-1185">Reference proteome</keyword>
<protein>
    <recommendedName>
        <fullName evidence="4">Endonuclease/exonuclease/phosphatase domain-containing protein</fullName>
    </recommendedName>
</protein>